<feature type="transmembrane region" description="Helical" evidence="7">
    <location>
        <begin position="257"/>
        <end position="279"/>
    </location>
</feature>
<evidence type="ECO:0000256" key="2">
    <source>
        <dbReference type="ARBA" id="ARBA00007520"/>
    </source>
</evidence>
<keyword evidence="10" id="KW-1185">Reference proteome</keyword>
<feature type="transmembrane region" description="Helical" evidence="7">
    <location>
        <begin position="323"/>
        <end position="343"/>
    </location>
</feature>
<evidence type="ECO:0000313" key="10">
    <source>
        <dbReference type="Proteomes" id="UP001160390"/>
    </source>
</evidence>
<accession>A0AA35Q2R0</accession>
<dbReference type="SUPFAM" id="SSF103473">
    <property type="entry name" value="MFS general substrate transporter"/>
    <property type="match status" value="1"/>
</dbReference>
<evidence type="ECO:0000256" key="7">
    <source>
        <dbReference type="SAM" id="Phobius"/>
    </source>
</evidence>
<feature type="transmembrane region" description="Helical" evidence="7">
    <location>
        <begin position="118"/>
        <end position="137"/>
    </location>
</feature>
<feature type="transmembrane region" description="Helical" evidence="7">
    <location>
        <begin position="149"/>
        <end position="167"/>
    </location>
</feature>
<dbReference type="InterPro" id="IPR011701">
    <property type="entry name" value="MFS"/>
</dbReference>
<feature type="transmembrane region" description="Helical" evidence="7">
    <location>
        <begin position="26"/>
        <end position="45"/>
    </location>
</feature>
<sequence>MIAGYDVSNVANLQPSIYRAFGNIELLPWVSAAFTLGHAGVTPLLRSLMNLGDLKWFQAATMIIFITGSAVAGAASSVQALIIGRVLLGIGSSGAYLSILVYNVILAKPAEHSRLNSLIGAGFAVGLILGPVVGGAFAQNQNTTWRWAFYINIPVTAIAMALNIMLYPTVALAPSESLLEGLRRIDGIGATLHVATLVAFDVACLFSGTVWAWASGSIAAWVIFATLLVLYCLQQYFCWFTNPEQRILPLRVLSNRIGLLVSIATACAAVGYSITIYYIPLFLVFTRGDGPVQAAVHTLPFICVYIATAVIAGSLFPVIRRYAIFYFISGLFLVAGSGAILFIDQTSPLSRLMGITALIGAALGLSFQTGATVLTRALPTGLRIDSAVIISLTQNASITTSLAIAGCIFQNVGRQHLESAIGKFGFSAADINQALAGLESPVWAAGSSEASRLAVTAVTTILIQLFYISLAAGCLLLVCACLMKWEALNSVNPDNQDDHSKGLHPAA</sequence>
<comment type="caution">
    <text evidence="9">The sequence shown here is derived from an EMBL/GenBank/DDBJ whole genome shotgun (WGS) entry which is preliminary data.</text>
</comment>
<evidence type="ECO:0000256" key="5">
    <source>
        <dbReference type="ARBA" id="ARBA00022989"/>
    </source>
</evidence>
<comment type="subcellular location">
    <subcellularLocation>
        <location evidence="1">Membrane</location>
        <topology evidence="1">Multi-pass membrane protein</topology>
    </subcellularLocation>
</comment>
<dbReference type="InterPro" id="IPR036259">
    <property type="entry name" value="MFS_trans_sf"/>
</dbReference>
<feature type="transmembrane region" description="Helical" evidence="7">
    <location>
        <begin position="299"/>
        <end position="316"/>
    </location>
</feature>
<dbReference type="InterPro" id="IPR020846">
    <property type="entry name" value="MFS_dom"/>
</dbReference>
<dbReference type="Proteomes" id="UP001160390">
    <property type="component" value="Unassembled WGS sequence"/>
</dbReference>
<feature type="transmembrane region" description="Helical" evidence="7">
    <location>
        <begin position="355"/>
        <end position="374"/>
    </location>
</feature>
<keyword evidence="3" id="KW-0813">Transport</keyword>
<proteinExistence type="inferred from homology"/>
<evidence type="ECO:0000256" key="4">
    <source>
        <dbReference type="ARBA" id="ARBA00022692"/>
    </source>
</evidence>
<feature type="transmembrane region" description="Helical" evidence="7">
    <location>
        <begin position="82"/>
        <end position="106"/>
    </location>
</feature>
<gene>
    <name evidence="9" type="ORF">CCHLO57077_00012046</name>
</gene>
<comment type="similarity">
    <text evidence="2">Belongs to the major facilitator superfamily. TCR/Tet family.</text>
</comment>
<evidence type="ECO:0000259" key="8">
    <source>
        <dbReference type="PROSITE" id="PS50850"/>
    </source>
</evidence>
<dbReference type="AlphaFoldDB" id="A0AA35Q2R0"/>
<evidence type="ECO:0000256" key="3">
    <source>
        <dbReference type="ARBA" id="ARBA00022448"/>
    </source>
</evidence>
<dbReference type="PROSITE" id="PS50850">
    <property type="entry name" value="MFS"/>
    <property type="match status" value="1"/>
</dbReference>
<dbReference type="Gene3D" id="1.20.1250.20">
    <property type="entry name" value="MFS general substrate transporter like domains"/>
    <property type="match status" value="1"/>
</dbReference>
<keyword evidence="5 7" id="KW-1133">Transmembrane helix</keyword>
<feature type="transmembrane region" description="Helical" evidence="7">
    <location>
        <begin position="461"/>
        <end position="485"/>
    </location>
</feature>
<reference evidence="9" key="1">
    <citation type="submission" date="2023-01" db="EMBL/GenBank/DDBJ databases">
        <authorList>
            <person name="Piombo E."/>
        </authorList>
    </citation>
    <scope>NUCLEOTIDE SEQUENCE</scope>
</reference>
<evidence type="ECO:0000256" key="6">
    <source>
        <dbReference type="ARBA" id="ARBA00023136"/>
    </source>
</evidence>
<dbReference type="GO" id="GO:0005886">
    <property type="term" value="C:plasma membrane"/>
    <property type="evidence" value="ECO:0007669"/>
    <property type="project" value="TreeGrafter"/>
</dbReference>
<feature type="transmembrane region" description="Helical" evidence="7">
    <location>
        <begin position="57"/>
        <end position="76"/>
    </location>
</feature>
<organism evidence="9 10">
    <name type="scientific">Clonostachys chloroleuca</name>
    <dbReference type="NCBI Taxonomy" id="1926264"/>
    <lineage>
        <taxon>Eukaryota</taxon>
        <taxon>Fungi</taxon>
        <taxon>Dikarya</taxon>
        <taxon>Ascomycota</taxon>
        <taxon>Pezizomycotina</taxon>
        <taxon>Sordariomycetes</taxon>
        <taxon>Hypocreomycetidae</taxon>
        <taxon>Hypocreales</taxon>
        <taxon>Bionectriaceae</taxon>
        <taxon>Clonostachys</taxon>
    </lineage>
</organism>
<dbReference type="PANTHER" id="PTHR23501">
    <property type="entry name" value="MAJOR FACILITATOR SUPERFAMILY"/>
    <property type="match status" value="1"/>
</dbReference>
<dbReference type="EMBL" id="CABFNP030001008">
    <property type="protein sequence ID" value="CAI6089597.1"/>
    <property type="molecule type" value="Genomic_DNA"/>
</dbReference>
<feature type="transmembrane region" description="Helical" evidence="7">
    <location>
        <begin position="218"/>
        <end position="237"/>
    </location>
</feature>
<dbReference type="PANTHER" id="PTHR23501:SF12">
    <property type="entry name" value="MAJOR FACILITATOR SUPERFAMILY (MFS) PROFILE DOMAIN-CONTAINING PROTEIN-RELATED"/>
    <property type="match status" value="1"/>
</dbReference>
<evidence type="ECO:0000313" key="9">
    <source>
        <dbReference type="EMBL" id="CAI6089597.1"/>
    </source>
</evidence>
<dbReference type="GO" id="GO:0022857">
    <property type="term" value="F:transmembrane transporter activity"/>
    <property type="evidence" value="ECO:0007669"/>
    <property type="project" value="InterPro"/>
</dbReference>
<keyword evidence="4 7" id="KW-0812">Transmembrane</keyword>
<keyword evidence="6 7" id="KW-0472">Membrane</keyword>
<name>A0AA35Q2R0_9HYPO</name>
<dbReference type="Pfam" id="PF07690">
    <property type="entry name" value="MFS_1"/>
    <property type="match status" value="1"/>
</dbReference>
<protein>
    <recommendedName>
        <fullName evidence="8">Major facilitator superfamily (MFS) profile domain-containing protein</fullName>
    </recommendedName>
</protein>
<feature type="domain" description="Major facilitator superfamily (MFS) profile" evidence="8">
    <location>
        <begin position="1"/>
        <end position="472"/>
    </location>
</feature>
<evidence type="ECO:0000256" key="1">
    <source>
        <dbReference type="ARBA" id="ARBA00004141"/>
    </source>
</evidence>